<feature type="region of interest" description="Disordered" evidence="1">
    <location>
        <begin position="77"/>
        <end position="260"/>
    </location>
</feature>
<name>A0A1M6F2X2_9FLAO</name>
<proteinExistence type="predicted"/>
<evidence type="ECO:0000256" key="2">
    <source>
        <dbReference type="SAM" id="Phobius"/>
    </source>
</evidence>
<keyword evidence="2" id="KW-1133">Transmembrane helix</keyword>
<feature type="compositionally biased region" description="Polar residues" evidence="1">
    <location>
        <begin position="152"/>
        <end position="180"/>
    </location>
</feature>
<protein>
    <submittedName>
        <fullName evidence="4">Outer membrane protein beta-barrel domain-containing protein</fullName>
    </submittedName>
</protein>
<reference evidence="5" key="1">
    <citation type="submission" date="2016-11" db="EMBL/GenBank/DDBJ databases">
        <authorList>
            <person name="Varghese N."/>
            <person name="Submissions S."/>
        </authorList>
    </citation>
    <scope>NUCLEOTIDE SEQUENCE [LARGE SCALE GENOMIC DNA]</scope>
    <source>
        <strain evidence="5">DSM 22623</strain>
    </source>
</reference>
<dbReference type="OrthoDB" id="1113942at2"/>
<evidence type="ECO:0000256" key="1">
    <source>
        <dbReference type="SAM" id="MobiDB-lite"/>
    </source>
</evidence>
<evidence type="ECO:0000313" key="5">
    <source>
        <dbReference type="Proteomes" id="UP000184432"/>
    </source>
</evidence>
<keyword evidence="2" id="KW-0472">Membrane</keyword>
<sequence>MSDKKNIDRLFQEKFKDFDVTPDESVWEKIKARKDDDRKRAFILPLWYKVGGVAAVAAILIAIGYFSLTERADTHPTLVKSETKETPSSPIDSTTNYSIPNTTVVSSDEGKENLPEPKTSQEDETQTSSSNPITTSQKREAVDTKLPKENRYTTPKGSSYSQTQNAIVEQTSDQKTNTAISEKEENSLIAPQDPSKATTGLAENQHTDPKTTTQESNAKPLDSNSVQDSKRIADNTTIDNNEGSNEKSIDEDVKTTTEEPVKKSIFDAIAENEEDIEATEESGKKWTVAPNVAPVYYNSVGNGSSIDRQFADNEKSGQVNLSYGVQVAYEINKRFSIRSGVHKVDLSYNTLDVGFSPSATGQNISSIDYAPSAQAILVSDIGTQDVPGFNASEVNRDAINQRQNAGLLNQRIGYIEVPLEMKYAIVDRKVGVNMIGGVSTLFLEDNEISLEAGDFETEIGQANNLNEVSFSGNIGIGIDYKLSDQFQINLEPIFKYQFNAFNDAGDFRPFYFGVYTGMSIKF</sequence>
<feature type="compositionally biased region" description="Polar residues" evidence="1">
    <location>
        <begin position="195"/>
        <end position="227"/>
    </location>
</feature>
<dbReference type="Pfam" id="PF13568">
    <property type="entry name" value="OMP_b-brl_2"/>
    <property type="match status" value="1"/>
</dbReference>
<dbReference type="EMBL" id="FQYP01000004">
    <property type="protein sequence ID" value="SHI92023.1"/>
    <property type="molecule type" value="Genomic_DNA"/>
</dbReference>
<feature type="compositionally biased region" description="Basic and acidic residues" evidence="1">
    <location>
        <begin position="137"/>
        <end position="151"/>
    </location>
</feature>
<feature type="transmembrane region" description="Helical" evidence="2">
    <location>
        <begin position="46"/>
        <end position="68"/>
    </location>
</feature>
<evidence type="ECO:0000313" key="4">
    <source>
        <dbReference type="EMBL" id="SHI92023.1"/>
    </source>
</evidence>
<dbReference type="InterPro" id="IPR025665">
    <property type="entry name" value="Beta-barrel_OMP_2"/>
</dbReference>
<dbReference type="RefSeq" id="WP_073315896.1">
    <property type="nucleotide sequence ID" value="NZ_FQYP01000004.1"/>
</dbReference>
<accession>A0A1M6F2X2</accession>
<keyword evidence="5" id="KW-1185">Reference proteome</keyword>
<feature type="compositionally biased region" description="Polar residues" evidence="1">
    <location>
        <begin position="86"/>
        <end position="106"/>
    </location>
</feature>
<dbReference type="STRING" id="570521.SAMN04488508_10465"/>
<organism evidence="4 5">
    <name type="scientific">Aquimarina spongiae</name>
    <dbReference type="NCBI Taxonomy" id="570521"/>
    <lineage>
        <taxon>Bacteria</taxon>
        <taxon>Pseudomonadati</taxon>
        <taxon>Bacteroidota</taxon>
        <taxon>Flavobacteriia</taxon>
        <taxon>Flavobacteriales</taxon>
        <taxon>Flavobacteriaceae</taxon>
        <taxon>Aquimarina</taxon>
    </lineage>
</organism>
<dbReference type="Proteomes" id="UP000184432">
    <property type="component" value="Unassembled WGS sequence"/>
</dbReference>
<gene>
    <name evidence="4" type="ORF">SAMN04488508_10465</name>
</gene>
<dbReference type="AlphaFoldDB" id="A0A1M6F2X2"/>
<keyword evidence="2" id="KW-0812">Transmembrane</keyword>
<feature type="compositionally biased region" description="Polar residues" evidence="1">
    <location>
        <begin position="234"/>
        <end position="243"/>
    </location>
</feature>
<feature type="compositionally biased region" description="Basic and acidic residues" evidence="1">
    <location>
        <begin position="244"/>
        <end position="260"/>
    </location>
</feature>
<evidence type="ECO:0000259" key="3">
    <source>
        <dbReference type="Pfam" id="PF13568"/>
    </source>
</evidence>
<feature type="compositionally biased region" description="Basic and acidic residues" evidence="1">
    <location>
        <begin position="108"/>
        <end position="121"/>
    </location>
</feature>
<feature type="domain" description="Outer membrane protein beta-barrel" evidence="3">
    <location>
        <begin position="305"/>
        <end position="497"/>
    </location>
</feature>